<dbReference type="NCBIfam" id="TIGR03968">
    <property type="entry name" value="mycofact_TetR"/>
    <property type="match status" value="1"/>
</dbReference>
<keyword evidence="1" id="KW-0805">Transcription regulation</keyword>
<comment type="caution">
    <text evidence="4">The sequence shown here is derived from an EMBL/GenBank/DDBJ whole genome shotgun (WGS) entry which is preliminary data.</text>
</comment>
<dbReference type="Pfam" id="PF17754">
    <property type="entry name" value="TetR_C_14"/>
    <property type="match status" value="1"/>
</dbReference>
<sequence>MRSRKNPSARIGRRPSTTREGISTVGIELFSTLGFNEVSVDQIADAAGIARRTFFRYFPSKNAVPWGDFDGHLAQMREHFNSLPEDMPLVDALESALLTFNTFPPEETAVHRNRMELILTVPTLQAYSVVMYEGWRQVVAEYAAKRMNLEPTDHGPRTVGYLLLGVAMAAYEQWLTDDALELPELLRTGTQSLRTGISI</sequence>
<proteinExistence type="predicted"/>
<dbReference type="PANTHER" id="PTHR30055">
    <property type="entry name" value="HTH-TYPE TRANSCRIPTIONAL REGULATOR RUTR"/>
    <property type="match status" value="1"/>
</dbReference>
<dbReference type="InterPro" id="IPR001647">
    <property type="entry name" value="HTH_TetR"/>
</dbReference>
<dbReference type="Gene3D" id="1.10.10.60">
    <property type="entry name" value="Homeodomain-like"/>
    <property type="match status" value="1"/>
</dbReference>
<dbReference type="InterPro" id="IPR023851">
    <property type="entry name" value="Tscrpt_reg_TetR-type"/>
</dbReference>
<dbReference type="PANTHER" id="PTHR30055:SF238">
    <property type="entry name" value="MYCOFACTOCIN BIOSYNTHESIS TRANSCRIPTIONAL REGULATOR MFTR-RELATED"/>
    <property type="match status" value="1"/>
</dbReference>
<keyword evidence="2" id="KW-0238">DNA-binding</keyword>
<dbReference type="Pfam" id="PF00440">
    <property type="entry name" value="TetR_N"/>
    <property type="match status" value="1"/>
</dbReference>
<protein>
    <submittedName>
        <fullName evidence="4">TetR family transcriptional regulator</fullName>
    </submittedName>
</protein>
<evidence type="ECO:0000313" key="4">
    <source>
        <dbReference type="EMBL" id="TYQ08171.1"/>
    </source>
</evidence>
<dbReference type="PROSITE" id="PS01081">
    <property type="entry name" value="HTH_TETR_1"/>
    <property type="match status" value="1"/>
</dbReference>
<dbReference type="PROSITE" id="PS50977">
    <property type="entry name" value="HTH_TETR_2"/>
    <property type="match status" value="1"/>
</dbReference>
<evidence type="ECO:0000256" key="1">
    <source>
        <dbReference type="ARBA" id="ARBA00023015"/>
    </source>
</evidence>
<reference evidence="4" key="1">
    <citation type="submission" date="2019-07" db="EMBL/GenBank/DDBJ databases">
        <title>Genomic Encyclopedia of Type Strains, Phase IV (KMG-IV): sequencing the most valuable type-strain genomes for metagenomic binning, comparative biology and taxonomic classification.</title>
        <authorList>
            <person name="Goeker M."/>
        </authorList>
    </citation>
    <scope>NUCLEOTIDE SEQUENCE</scope>
    <source>
        <strain evidence="4">DSM 44596</strain>
    </source>
</reference>
<dbReference type="InterPro" id="IPR050109">
    <property type="entry name" value="HTH-type_TetR-like_transc_reg"/>
</dbReference>
<accession>A0A652YWX7</accession>
<dbReference type="Gene3D" id="1.10.357.10">
    <property type="entry name" value="Tetracycline Repressor, domain 2"/>
    <property type="match status" value="1"/>
</dbReference>
<dbReference type="GO" id="GO:0003700">
    <property type="term" value="F:DNA-binding transcription factor activity"/>
    <property type="evidence" value="ECO:0007669"/>
    <property type="project" value="TreeGrafter"/>
</dbReference>
<dbReference type="SUPFAM" id="SSF46689">
    <property type="entry name" value="Homeodomain-like"/>
    <property type="match status" value="1"/>
</dbReference>
<dbReference type="AlphaFoldDB" id="A0A652YWX7"/>
<keyword evidence="3" id="KW-0804">Transcription</keyword>
<dbReference type="InterPro" id="IPR009057">
    <property type="entry name" value="Homeodomain-like_sf"/>
</dbReference>
<evidence type="ECO:0000256" key="2">
    <source>
        <dbReference type="ARBA" id="ARBA00023125"/>
    </source>
</evidence>
<evidence type="ECO:0000256" key="3">
    <source>
        <dbReference type="ARBA" id="ARBA00023163"/>
    </source>
</evidence>
<name>A0A652YWX7_NOCGL</name>
<dbReference type="InterPro" id="IPR023772">
    <property type="entry name" value="DNA-bd_HTH_TetR-type_CS"/>
</dbReference>
<organism evidence="4">
    <name type="scientific">Nocardia globerula</name>
    <dbReference type="NCBI Taxonomy" id="1818"/>
    <lineage>
        <taxon>Bacteria</taxon>
        <taxon>Bacillati</taxon>
        <taxon>Actinomycetota</taxon>
        <taxon>Actinomycetes</taxon>
        <taxon>Mycobacteriales</taxon>
        <taxon>Nocardiaceae</taxon>
        <taxon>Nocardia</taxon>
    </lineage>
</organism>
<dbReference type="InterPro" id="IPR041347">
    <property type="entry name" value="MftR_C"/>
</dbReference>
<dbReference type="EMBL" id="VNIQ01000001">
    <property type="protein sequence ID" value="TYQ08171.1"/>
    <property type="molecule type" value="Genomic_DNA"/>
</dbReference>
<gene>
    <name evidence="4" type="ORF">FNL38_101542</name>
</gene>
<dbReference type="GO" id="GO:0000976">
    <property type="term" value="F:transcription cis-regulatory region binding"/>
    <property type="evidence" value="ECO:0007669"/>
    <property type="project" value="TreeGrafter"/>
</dbReference>